<dbReference type="InterPro" id="IPR029058">
    <property type="entry name" value="AB_hydrolase_fold"/>
</dbReference>
<organism evidence="3 4">
    <name type="scientific">Corynebacterium xerosis</name>
    <dbReference type="NCBI Taxonomy" id="1725"/>
    <lineage>
        <taxon>Bacteria</taxon>
        <taxon>Bacillati</taxon>
        <taxon>Actinomycetota</taxon>
        <taxon>Actinomycetes</taxon>
        <taxon>Mycobacteriales</taxon>
        <taxon>Corynebacteriaceae</taxon>
        <taxon>Corynebacterium</taxon>
    </lineage>
</organism>
<feature type="compositionally biased region" description="Basic and acidic residues" evidence="1">
    <location>
        <begin position="148"/>
        <end position="160"/>
    </location>
</feature>
<feature type="region of interest" description="Disordered" evidence="1">
    <location>
        <begin position="136"/>
        <end position="167"/>
    </location>
</feature>
<accession>A0A2N6SYF0</accession>
<dbReference type="AlphaFoldDB" id="A0A2N6SYF0"/>
<gene>
    <name evidence="3" type="ORF">CJ204_07840</name>
</gene>
<evidence type="ECO:0000313" key="3">
    <source>
        <dbReference type="EMBL" id="PMC62093.1"/>
    </source>
</evidence>
<protein>
    <recommendedName>
        <fullName evidence="2">AB hydrolase-1 domain-containing protein</fullName>
    </recommendedName>
</protein>
<dbReference type="Gene3D" id="3.40.50.1820">
    <property type="entry name" value="alpha/beta hydrolase"/>
    <property type="match status" value="1"/>
</dbReference>
<reference evidence="3 4" key="1">
    <citation type="submission" date="2017-09" db="EMBL/GenBank/DDBJ databases">
        <title>Bacterial strain isolated from the female urinary microbiota.</title>
        <authorList>
            <person name="Thomas-White K."/>
            <person name="Kumar N."/>
            <person name="Forster S."/>
            <person name="Putonti C."/>
            <person name="Lawley T."/>
            <person name="Wolfe A.J."/>
        </authorList>
    </citation>
    <scope>NUCLEOTIDE SEQUENCE [LARGE SCALE GENOMIC DNA]</scope>
    <source>
        <strain evidence="3 4">UMB0908</strain>
    </source>
</reference>
<feature type="domain" description="AB hydrolase-1" evidence="2">
    <location>
        <begin position="49"/>
        <end position="302"/>
    </location>
</feature>
<dbReference type="EMBL" id="PNHF01000016">
    <property type="protein sequence ID" value="PMC62093.1"/>
    <property type="molecule type" value="Genomic_DNA"/>
</dbReference>
<dbReference type="GO" id="GO:0003824">
    <property type="term" value="F:catalytic activity"/>
    <property type="evidence" value="ECO:0007669"/>
    <property type="project" value="UniProtKB-ARBA"/>
</dbReference>
<proteinExistence type="predicted"/>
<sequence>MKPLLLKFPPTGFLPEGVLDVSAREAGTPTAGTLGARTPGGDAPTEPPVVCLHGTVANGGNWGNLAELLLARGRIVVTPTYGGRGTAPLAENLAEVTRIVRATLDITGAERVDLVGHSQGGLLAGLMVAEMLRGPGASTTAGTQATAETRETAGTRDAAGRRRSRKAEPLPLGSVRRVVCMSGSHRGVRIPRGVPMSAIRATFGQALVDQIKLRNNLLGPAVGGNVTWKALPAVAKAAREALTDLGDDGDSSTVLPEWFDLVTDADRIVPSDCALTADEYPGAATIRLEDRLGRGVPHQLQPHDRGVAELIAELLG</sequence>
<dbReference type="Proteomes" id="UP000235363">
    <property type="component" value="Unassembled WGS sequence"/>
</dbReference>
<evidence type="ECO:0000313" key="4">
    <source>
        <dbReference type="Proteomes" id="UP000235363"/>
    </source>
</evidence>
<feature type="compositionally biased region" description="Low complexity" evidence="1">
    <location>
        <begin position="136"/>
        <end position="147"/>
    </location>
</feature>
<dbReference type="InterPro" id="IPR000073">
    <property type="entry name" value="AB_hydrolase_1"/>
</dbReference>
<dbReference type="Pfam" id="PF12697">
    <property type="entry name" value="Abhydrolase_6"/>
    <property type="match status" value="1"/>
</dbReference>
<dbReference type="SUPFAM" id="SSF53474">
    <property type="entry name" value="alpha/beta-Hydrolases"/>
    <property type="match status" value="1"/>
</dbReference>
<evidence type="ECO:0000256" key="1">
    <source>
        <dbReference type="SAM" id="MobiDB-lite"/>
    </source>
</evidence>
<name>A0A2N6SYF0_9CORY</name>
<comment type="caution">
    <text evidence="3">The sequence shown here is derived from an EMBL/GenBank/DDBJ whole genome shotgun (WGS) entry which is preliminary data.</text>
</comment>
<evidence type="ECO:0000259" key="2">
    <source>
        <dbReference type="Pfam" id="PF12697"/>
    </source>
</evidence>